<proteinExistence type="predicted"/>
<accession>A0A2G5HLD5</accession>
<sequence>MEDITRLFAAMCLSGPSKSVLDDKDEYQKTTEAQKDREYWEMLINRHIISADTPYDVAMLLYGSANAYITPLLRRRRWIAMDDSDYVRLLPSIVLASHFFESRRAMVFWHALFEHGGLADPQTGLVIFGRMGNDKYTELSPADHEKTRARLRSLENIVLECGHEMQTGCDCFGETIPEPLKGKDRFHPGSAIIRLNAKYLDGIDFAGGAKHDVLRRIFIIAATIVHELAHAICAAARCPWSEMAWEEDGFVEMGWALEKWLFGGQPMILNRTLQAPGFDYCVATETLELMTLGMGKDDDASEGVTAGRASFMTTSGKTLHRLQVIDEAWLDEIFDAFLYRGG</sequence>
<dbReference type="AlphaFoldDB" id="A0A2G5HLD5"/>
<dbReference type="Proteomes" id="UP001302367">
    <property type="component" value="Chromosome 4"/>
</dbReference>
<evidence type="ECO:0000313" key="1">
    <source>
        <dbReference type="EMBL" id="PIA93033.1"/>
    </source>
</evidence>
<protein>
    <submittedName>
        <fullName evidence="1">Uncharacterized protein</fullName>
    </submittedName>
</protein>
<dbReference type="EMBL" id="CP134187">
    <property type="protein sequence ID" value="WPB02083.1"/>
    <property type="molecule type" value="Genomic_DNA"/>
</dbReference>
<dbReference type="EMBL" id="LKMD01000105">
    <property type="protein sequence ID" value="PIA93033.1"/>
    <property type="molecule type" value="Genomic_DNA"/>
</dbReference>
<gene>
    <name evidence="1" type="ORF">CB0940_04809</name>
    <name evidence="2" type="ORF">RHO25_006717</name>
</gene>
<reference evidence="2 4" key="2">
    <citation type="submission" date="2023-09" db="EMBL/GenBank/DDBJ databases">
        <title>Complete-Gapless Cercospora beticola genome.</title>
        <authorList>
            <person name="Wyatt N.A."/>
            <person name="Spanner R.E."/>
            <person name="Bolton M.D."/>
        </authorList>
    </citation>
    <scope>NUCLEOTIDE SEQUENCE [LARGE SCALE GENOMIC DNA]</scope>
    <source>
        <strain evidence="2">Cb09-40</strain>
    </source>
</reference>
<name>A0A2G5HLD5_CERBT</name>
<evidence type="ECO:0000313" key="4">
    <source>
        <dbReference type="Proteomes" id="UP001302367"/>
    </source>
</evidence>
<dbReference type="OrthoDB" id="3624966at2759"/>
<dbReference type="Proteomes" id="UP000230605">
    <property type="component" value="Chromosome 4"/>
</dbReference>
<reference evidence="1 3" key="1">
    <citation type="submission" date="2015-10" db="EMBL/GenBank/DDBJ databases">
        <title>The cercosporin biosynthetic gene cluster was horizontally transferred to several fungal lineages and shown to be expanded in Cercospora beticola based on microsynteny with recipient genomes.</title>
        <authorList>
            <person name="De Jonge R."/>
            <person name="Ebert M.K."/>
            <person name="Suttle J.C."/>
            <person name="Jurick Ii W.M."/>
            <person name="Secor G.A."/>
            <person name="Thomma B.P."/>
            <person name="Van De Peer Y."/>
            <person name="Bolton M.D."/>
        </authorList>
    </citation>
    <scope>NUCLEOTIDE SEQUENCE [LARGE SCALE GENOMIC DNA]</scope>
    <source>
        <strain evidence="1 3">09-40</strain>
    </source>
</reference>
<evidence type="ECO:0000313" key="2">
    <source>
        <dbReference type="EMBL" id="WPB02083.1"/>
    </source>
</evidence>
<keyword evidence="4" id="KW-1185">Reference proteome</keyword>
<evidence type="ECO:0000313" key="3">
    <source>
        <dbReference type="Proteomes" id="UP000230605"/>
    </source>
</evidence>
<organism evidence="1 3">
    <name type="scientific">Cercospora beticola</name>
    <name type="common">Sugarbeet leaf spot fungus</name>
    <dbReference type="NCBI Taxonomy" id="122368"/>
    <lineage>
        <taxon>Eukaryota</taxon>
        <taxon>Fungi</taxon>
        <taxon>Dikarya</taxon>
        <taxon>Ascomycota</taxon>
        <taxon>Pezizomycotina</taxon>
        <taxon>Dothideomycetes</taxon>
        <taxon>Dothideomycetidae</taxon>
        <taxon>Mycosphaerellales</taxon>
        <taxon>Mycosphaerellaceae</taxon>
        <taxon>Cercospora</taxon>
    </lineage>
</organism>